<dbReference type="Proteomes" id="UP001162131">
    <property type="component" value="Unassembled WGS sequence"/>
</dbReference>
<evidence type="ECO:0000256" key="2">
    <source>
        <dbReference type="ARBA" id="ARBA00020355"/>
    </source>
</evidence>
<organism evidence="10 11">
    <name type="scientific">Blepharisma stoltei</name>
    <dbReference type="NCBI Taxonomy" id="1481888"/>
    <lineage>
        <taxon>Eukaryota</taxon>
        <taxon>Sar</taxon>
        <taxon>Alveolata</taxon>
        <taxon>Ciliophora</taxon>
        <taxon>Postciliodesmatophora</taxon>
        <taxon>Heterotrichea</taxon>
        <taxon>Heterotrichida</taxon>
        <taxon>Blepharismidae</taxon>
        <taxon>Blepharisma</taxon>
    </lineage>
</organism>
<evidence type="ECO:0000256" key="4">
    <source>
        <dbReference type="ARBA" id="ARBA00022566"/>
    </source>
</evidence>
<dbReference type="SUPFAM" id="SSF51206">
    <property type="entry name" value="cAMP-binding domain-like"/>
    <property type="match status" value="2"/>
</dbReference>
<dbReference type="InterPro" id="IPR000595">
    <property type="entry name" value="cNMP-bd_dom"/>
</dbReference>
<dbReference type="EMBL" id="CAJZBQ010000053">
    <property type="protein sequence ID" value="CAG9331111.1"/>
    <property type="molecule type" value="Genomic_DNA"/>
</dbReference>
<dbReference type="PROSITE" id="PS00888">
    <property type="entry name" value="CNMP_BINDING_1"/>
    <property type="match status" value="2"/>
</dbReference>
<evidence type="ECO:0000256" key="3">
    <source>
        <dbReference type="ARBA" id="ARBA00022553"/>
    </source>
</evidence>
<dbReference type="InterPro" id="IPR014710">
    <property type="entry name" value="RmlC-like_jellyroll"/>
</dbReference>
<sequence>MQIFCKIDPQWLLNFKDFAQNFKIFKNSIINMSAHKDYIQRTLNPLLQDIVASLIEAKPEDPVLFMVKWLQSRLGMQDQPSEKEELRILRQEVARLKSAQNVGSEGEESEISEGEAIEEDLAEKSRRKSHRAAVSAEVYGSWNKKEDFVPRIIEKTPEQKSRIFERLSHSFMFSALDEKEKEIVVNAMDERVFQNNDTVIRQGDDGNELYVVDSGTLKCYKNIHGENKYLKDYFPGEAFGELALLYNAPRAATILAVNDCVLWSLDRECFNHIVKGSAIRKRERYEAFLSRVEILESMDPYERSQLADAFISVNYEEGEHVIREGEAGDVFYIIEEGSAVATKTIVKGRAPEEVKQYGPGDYFGELALIRNEPRAANVIATSRLRCVSLDRHSFKRMLGPLEEILKRNAKLYEDIIAQKR</sequence>
<dbReference type="PANTHER" id="PTHR11635:SF152">
    <property type="entry name" value="CAMP-DEPENDENT PROTEIN KINASE TYPE I REGULATORY SUBUNIT-RELATED"/>
    <property type="match status" value="1"/>
</dbReference>
<dbReference type="SMART" id="SM00100">
    <property type="entry name" value="cNMP"/>
    <property type="match status" value="2"/>
</dbReference>
<comment type="caution">
    <text evidence="10">The sequence shown here is derived from an EMBL/GenBank/DDBJ whole genome shotgun (WGS) entry which is preliminary data.</text>
</comment>
<dbReference type="PROSITE" id="PS00889">
    <property type="entry name" value="CNMP_BINDING_2"/>
    <property type="match status" value="2"/>
</dbReference>
<keyword evidence="3" id="KW-0597">Phosphoprotein</keyword>
<comment type="similarity">
    <text evidence="1">Belongs to the cAMP-dependent kinase regulatory chain family.</text>
</comment>
<proteinExistence type="inferred from homology"/>
<accession>A0AAU9JXM6</accession>
<evidence type="ECO:0000256" key="5">
    <source>
        <dbReference type="ARBA" id="ARBA00022737"/>
    </source>
</evidence>
<evidence type="ECO:0000256" key="1">
    <source>
        <dbReference type="ARBA" id="ARBA00005753"/>
    </source>
</evidence>
<reference evidence="10" key="1">
    <citation type="submission" date="2021-09" db="EMBL/GenBank/DDBJ databases">
        <authorList>
            <consortium name="AG Swart"/>
            <person name="Singh M."/>
            <person name="Singh A."/>
            <person name="Seah K."/>
            <person name="Emmerich C."/>
        </authorList>
    </citation>
    <scope>NUCLEOTIDE SEQUENCE</scope>
    <source>
        <strain evidence="10">ATCC30299</strain>
    </source>
</reference>
<keyword evidence="7" id="KW-0114">cAMP</keyword>
<dbReference type="InterPro" id="IPR018488">
    <property type="entry name" value="cNMP-bd_CS"/>
</dbReference>
<dbReference type="Gene3D" id="2.60.120.10">
    <property type="entry name" value="Jelly Rolls"/>
    <property type="match status" value="2"/>
</dbReference>
<keyword evidence="5" id="KW-0677">Repeat</keyword>
<dbReference type="GO" id="GO:0030552">
    <property type="term" value="F:cAMP binding"/>
    <property type="evidence" value="ECO:0007669"/>
    <property type="project" value="UniProtKB-KW"/>
</dbReference>
<name>A0AAU9JXM6_9CILI</name>
<evidence type="ECO:0000313" key="10">
    <source>
        <dbReference type="EMBL" id="CAG9331111.1"/>
    </source>
</evidence>
<dbReference type="PROSITE" id="PS50042">
    <property type="entry name" value="CNMP_BINDING_3"/>
    <property type="match status" value="2"/>
</dbReference>
<dbReference type="AlphaFoldDB" id="A0AAU9JXM6"/>
<dbReference type="CDD" id="cd00038">
    <property type="entry name" value="CAP_ED"/>
    <property type="match status" value="2"/>
</dbReference>
<evidence type="ECO:0000256" key="7">
    <source>
        <dbReference type="ARBA" id="ARBA00023149"/>
    </source>
</evidence>
<dbReference type="GO" id="GO:0034236">
    <property type="term" value="F:protein kinase A catalytic subunit binding"/>
    <property type="evidence" value="ECO:0007669"/>
    <property type="project" value="TreeGrafter"/>
</dbReference>
<dbReference type="GO" id="GO:0005952">
    <property type="term" value="C:cAMP-dependent protein kinase complex"/>
    <property type="evidence" value="ECO:0007669"/>
    <property type="project" value="InterPro"/>
</dbReference>
<dbReference type="FunFam" id="2.60.120.10:FF:000006">
    <property type="entry name" value="cAMP-dependent protein kinase type I-alpha regulatory subunit"/>
    <property type="match status" value="1"/>
</dbReference>
<dbReference type="InterPro" id="IPR018490">
    <property type="entry name" value="cNMP-bd_dom_sf"/>
</dbReference>
<feature type="domain" description="Cyclic nucleotide-binding" evidence="9">
    <location>
        <begin position="294"/>
        <end position="415"/>
    </location>
</feature>
<feature type="region of interest" description="Disordered" evidence="8">
    <location>
        <begin position="99"/>
        <end position="126"/>
    </location>
</feature>
<keyword evidence="6" id="KW-0547">Nucleotide-binding</keyword>
<gene>
    <name evidence="10" type="ORF">BSTOLATCC_MIC53190</name>
</gene>
<dbReference type="PANTHER" id="PTHR11635">
    <property type="entry name" value="CAMP-DEPENDENT PROTEIN KINASE REGULATORY CHAIN"/>
    <property type="match status" value="1"/>
</dbReference>
<feature type="domain" description="Cyclic nucleotide-binding" evidence="9">
    <location>
        <begin position="172"/>
        <end position="291"/>
    </location>
</feature>
<dbReference type="Pfam" id="PF00027">
    <property type="entry name" value="cNMP_binding"/>
    <property type="match status" value="2"/>
</dbReference>
<keyword evidence="11" id="KW-1185">Reference proteome</keyword>
<feature type="compositionally biased region" description="Acidic residues" evidence="8">
    <location>
        <begin position="105"/>
        <end position="121"/>
    </location>
</feature>
<evidence type="ECO:0000256" key="8">
    <source>
        <dbReference type="SAM" id="MobiDB-lite"/>
    </source>
</evidence>
<keyword evidence="4" id="KW-0116">cAMP-binding</keyword>
<evidence type="ECO:0000259" key="9">
    <source>
        <dbReference type="PROSITE" id="PS50042"/>
    </source>
</evidence>
<dbReference type="InterPro" id="IPR050503">
    <property type="entry name" value="cAMP-dep_PK_reg_su-like"/>
</dbReference>
<dbReference type="GO" id="GO:0033554">
    <property type="term" value="P:cellular response to stress"/>
    <property type="evidence" value="ECO:0007669"/>
    <property type="project" value="UniProtKB-ARBA"/>
</dbReference>
<dbReference type="PRINTS" id="PR00103">
    <property type="entry name" value="CAMPKINASE"/>
</dbReference>
<protein>
    <recommendedName>
        <fullName evidence="2">cAMP-dependent protein kinase regulatory subunit</fullName>
    </recommendedName>
</protein>
<dbReference type="FunFam" id="2.60.120.10:FF:000039">
    <property type="entry name" value="cAMP-dependent protein kinase regulatory subunit"/>
    <property type="match status" value="1"/>
</dbReference>
<evidence type="ECO:0000256" key="6">
    <source>
        <dbReference type="ARBA" id="ARBA00022741"/>
    </source>
</evidence>
<dbReference type="GO" id="GO:0004862">
    <property type="term" value="F:cAMP-dependent protein kinase inhibitor activity"/>
    <property type="evidence" value="ECO:0007669"/>
    <property type="project" value="TreeGrafter"/>
</dbReference>
<evidence type="ECO:0000313" key="11">
    <source>
        <dbReference type="Proteomes" id="UP001162131"/>
    </source>
</evidence>
<dbReference type="GO" id="GO:0005829">
    <property type="term" value="C:cytosol"/>
    <property type="evidence" value="ECO:0007669"/>
    <property type="project" value="TreeGrafter"/>
</dbReference>